<sequence>MINVFQPSLGEEELEAVREVFARNWLGYGPRTQTFEAEFAAHLKVERDGVLFINSCTSGLFMAMELLGLGPGDDVVLPSVNFIANANAVAVTGARPVFCDVDSRTLNPTVADIDQALTPRTKAVIVLHYGGHPGEIEGIAALCRERGVALVEDAACSIASSVSGTMCGTFGDIGVWSLDARKIITTGDGGVLWVRDPELARRAHRLAYHGMVDRSSFTAMADMRRRWWELAIEEIGRRGIGNDVTAAIGSVQLRRLPGFVARRRAIAETYDHLLAGVEGVRTPPPLPAGHVGSYYFYWIQLDAAIRDQVAEDLLDADIYTTFRYPPLHHTSLHHSDVDLPRTDEAAETTLLLPIHQSLTDQDVETVVDQLAKAVSGNVRR</sequence>
<dbReference type="Pfam" id="PF01041">
    <property type="entry name" value="DegT_DnrJ_EryC1"/>
    <property type="match status" value="1"/>
</dbReference>
<dbReference type="Gene3D" id="3.90.1150.10">
    <property type="entry name" value="Aspartate Aminotransferase, domain 1"/>
    <property type="match status" value="1"/>
</dbReference>
<comment type="similarity">
    <text evidence="2">Belongs to the DegT/DnrJ/EryC1 family.</text>
</comment>
<gene>
    <name evidence="3" type="ORF">GCM10010411_60660</name>
</gene>
<evidence type="ECO:0000313" key="3">
    <source>
        <dbReference type="EMBL" id="GAA2617334.1"/>
    </source>
</evidence>
<organism evidence="3 4">
    <name type="scientific">Actinomadura fulvescens</name>
    <dbReference type="NCBI Taxonomy" id="46160"/>
    <lineage>
        <taxon>Bacteria</taxon>
        <taxon>Bacillati</taxon>
        <taxon>Actinomycetota</taxon>
        <taxon>Actinomycetes</taxon>
        <taxon>Streptosporangiales</taxon>
        <taxon>Thermomonosporaceae</taxon>
        <taxon>Actinomadura</taxon>
    </lineage>
</organism>
<dbReference type="PIRSF" id="PIRSF000390">
    <property type="entry name" value="PLP_StrS"/>
    <property type="match status" value="1"/>
</dbReference>
<comment type="cofactor">
    <cofactor evidence="1">
        <name>pyridoxal 5'-phosphate</name>
        <dbReference type="ChEBI" id="CHEBI:597326"/>
    </cofactor>
</comment>
<keyword evidence="3" id="KW-0808">Transferase</keyword>
<name>A0ABN3Q5M8_9ACTN</name>
<dbReference type="EMBL" id="BAAATD010000009">
    <property type="protein sequence ID" value="GAA2617334.1"/>
    <property type="molecule type" value="Genomic_DNA"/>
</dbReference>
<evidence type="ECO:0000256" key="1">
    <source>
        <dbReference type="ARBA" id="ARBA00001933"/>
    </source>
</evidence>
<dbReference type="Gene3D" id="3.40.640.10">
    <property type="entry name" value="Type I PLP-dependent aspartate aminotransferase-like (Major domain)"/>
    <property type="match status" value="1"/>
</dbReference>
<evidence type="ECO:0000256" key="2">
    <source>
        <dbReference type="RuleBase" id="RU004508"/>
    </source>
</evidence>
<accession>A0ABN3Q5M8</accession>
<protein>
    <submittedName>
        <fullName evidence="3">DegT/DnrJ/EryC1/StrS family aminotransferase</fullName>
    </submittedName>
</protein>
<dbReference type="InterPro" id="IPR015422">
    <property type="entry name" value="PyrdxlP-dep_Trfase_small"/>
</dbReference>
<dbReference type="GO" id="GO:0008483">
    <property type="term" value="F:transaminase activity"/>
    <property type="evidence" value="ECO:0007669"/>
    <property type="project" value="UniProtKB-KW"/>
</dbReference>
<dbReference type="InterPro" id="IPR015424">
    <property type="entry name" value="PyrdxlP-dep_Trfase"/>
</dbReference>
<keyword evidence="3" id="KW-0032">Aminotransferase</keyword>
<comment type="caution">
    <text evidence="3">The sequence shown here is derived from an EMBL/GenBank/DDBJ whole genome shotgun (WGS) entry which is preliminary data.</text>
</comment>
<dbReference type="Proteomes" id="UP001501509">
    <property type="component" value="Unassembled WGS sequence"/>
</dbReference>
<keyword evidence="4" id="KW-1185">Reference proteome</keyword>
<keyword evidence="2" id="KW-0663">Pyridoxal phosphate</keyword>
<dbReference type="PANTHER" id="PTHR30244:SF34">
    <property type="entry name" value="DTDP-4-AMINO-4,6-DIDEOXYGALACTOSE TRANSAMINASE"/>
    <property type="match status" value="1"/>
</dbReference>
<dbReference type="PANTHER" id="PTHR30244">
    <property type="entry name" value="TRANSAMINASE"/>
    <property type="match status" value="1"/>
</dbReference>
<dbReference type="SUPFAM" id="SSF53383">
    <property type="entry name" value="PLP-dependent transferases"/>
    <property type="match status" value="1"/>
</dbReference>
<dbReference type="InterPro" id="IPR000653">
    <property type="entry name" value="DegT/StrS_aminotransferase"/>
</dbReference>
<proteinExistence type="inferred from homology"/>
<dbReference type="InterPro" id="IPR015421">
    <property type="entry name" value="PyrdxlP-dep_Trfase_major"/>
</dbReference>
<evidence type="ECO:0000313" key="4">
    <source>
        <dbReference type="Proteomes" id="UP001501509"/>
    </source>
</evidence>
<dbReference type="RefSeq" id="WP_344545889.1">
    <property type="nucleotide sequence ID" value="NZ_BAAATD010000009.1"/>
</dbReference>
<dbReference type="CDD" id="cd00616">
    <property type="entry name" value="AHBA_syn"/>
    <property type="match status" value="1"/>
</dbReference>
<reference evidence="3 4" key="1">
    <citation type="journal article" date="2019" name="Int. J. Syst. Evol. Microbiol.">
        <title>The Global Catalogue of Microorganisms (GCM) 10K type strain sequencing project: providing services to taxonomists for standard genome sequencing and annotation.</title>
        <authorList>
            <consortium name="The Broad Institute Genomics Platform"/>
            <consortium name="The Broad Institute Genome Sequencing Center for Infectious Disease"/>
            <person name="Wu L."/>
            <person name="Ma J."/>
        </authorList>
    </citation>
    <scope>NUCLEOTIDE SEQUENCE [LARGE SCALE GENOMIC DNA]</scope>
    <source>
        <strain evidence="3 4">JCM 6833</strain>
    </source>
</reference>